<dbReference type="RefSeq" id="WP_047906218.1">
    <property type="nucleotide sequence ID" value="NZ_CP011807.3"/>
</dbReference>
<evidence type="ECO:0000256" key="2">
    <source>
        <dbReference type="ARBA" id="ARBA00013014"/>
    </source>
</evidence>
<dbReference type="GO" id="GO:0008677">
    <property type="term" value="F:2-dehydropantoate 2-reductase activity"/>
    <property type="evidence" value="ECO:0007669"/>
    <property type="project" value="UniProtKB-EC"/>
</dbReference>
<protein>
    <recommendedName>
        <fullName evidence="3">2-dehydropantoate 2-reductase</fullName>
        <ecNumber evidence="2">1.1.1.169</ecNumber>
    </recommendedName>
    <alternativeName>
        <fullName evidence="5">Ketopantoate reductase</fullName>
    </alternativeName>
</protein>
<dbReference type="EMBL" id="CP011807">
    <property type="protein sequence ID" value="AKM30362.1"/>
    <property type="molecule type" value="Genomic_DNA"/>
</dbReference>
<evidence type="ECO:0000313" key="10">
    <source>
        <dbReference type="Proteomes" id="UP000035651"/>
    </source>
</evidence>
<dbReference type="STRING" id="656179.AB870_09945"/>
<dbReference type="SUPFAM" id="SSF48179">
    <property type="entry name" value="6-phosphogluconate dehydrogenase C-terminal domain-like"/>
    <property type="match status" value="1"/>
</dbReference>
<organism evidence="9 10">
    <name type="scientific">Pandoraea faecigallinarum</name>
    <dbReference type="NCBI Taxonomy" id="656179"/>
    <lineage>
        <taxon>Bacteria</taxon>
        <taxon>Pseudomonadati</taxon>
        <taxon>Pseudomonadota</taxon>
        <taxon>Betaproteobacteria</taxon>
        <taxon>Burkholderiales</taxon>
        <taxon>Burkholderiaceae</taxon>
        <taxon>Pandoraea</taxon>
    </lineage>
</organism>
<evidence type="ECO:0000313" key="9">
    <source>
        <dbReference type="EMBL" id="AKM30362.1"/>
    </source>
</evidence>
<evidence type="ECO:0000256" key="4">
    <source>
        <dbReference type="ARBA" id="ARBA00022655"/>
    </source>
</evidence>
<dbReference type="PATRIC" id="fig|656179.3.peg.2121"/>
<dbReference type="AlphaFoldDB" id="A0A0H3WRB1"/>
<dbReference type="InterPro" id="IPR008927">
    <property type="entry name" value="6-PGluconate_DH-like_C_sf"/>
</dbReference>
<dbReference type="Pfam" id="PF02558">
    <property type="entry name" value="ApbA"/>
    <property type="match status" value="1"/>
</dbReference>
<evidence type="ECO:0000256" key="3">
    <source>
        <dbReference type="ARBA" id="ARBA00019465"/>
    </source>
</evidence>
<proteinExistence type="predicted"/>
<dbReference type="InterPro" id="IPR036291">
    <property type="entry name" value="NAD(P)-bd_dom_sf"/>
</dbReference>
<name>A0A0H3WRB1_9BURK</name>
<dbReference type="SUPFAM" id="SSF51735">
    <property type="entry name" value="NAD(P)-binding Rossmann-fold domains"/>
    <property type="match status" value="1"/>
</dbReference>
<keyword evidence="10" id="KW-1185">Reference proteome</keyword>
<reference evidence="9" key="1">
    <citation type="submission" date="2016-06" db="EMBL/GenBank/DDBJ databases">
        <title>Complete Genome Sequence of Pandoraea faecigallinarum DSM-23572.</title>
        <authorList>
            <person name="Yong D."/>
            <person name="Ee R."/>
            <person name="Lim Y.-L."/>
            <person name="Yin W.-F."/>
            <person name="Chan K.-G."/>
        </authorList>
    </citation>
    <scope>NUCLEOTIDE SEQUENCE</scope>
    <source>
        <strain evidence="9">DSM 23572</strain>
    </source>
</reference>
<evidence type="ECO:0000256" key="1">
    <source>
        <dbReference type="ARBA" id="ARBA00004994"/>
    </source>
</evidence>
<accession>A0A0H3WRB1</accession>
<dbReference type="Gene3D" id="3.40.50.720">
    <property type="entry name" value="NAD(P)-binding Rossmann-like Domain"/>
    <property type="match status" value="1"/>
</dbReference>
<dbReference type="UniPathway" id="UPA00028">
    <property type="reaction ID" value="UER00004"/>
</dbReference>
<evidence type="ECO:0000259" key="7">
    <source>
        <dbReference type="Pfam" id="PF02558"/>
    </source>
</evidence>
<keyword evidence="4" id="KW-0566">Pantothenate biosynthesis</keyword>
<evidence type="ECO:0000256" key="5">
    <source>
        <dbReference type="ARBA" id="ARBA00032024"/>
    </source>
</evidence>
<dbReference type="GO" id="GO:0015940">
    <property type="term" value="P:pantothenate biosynthetic process"/>
    <property type="evidence" value="ECO:0007669"/>
    <property type="project" value="UniProtKB-UniPathway"/>
</dbReference>
<gene>
    <name evidence="9" type="ORF">AB870_09945</name>
</gene>
<dbReference type="InterPro" id="IPR051402">
    <property type="entry name" value="KPR-Related"/>
</dbReference>
<dbReference type="EC" id="1.1.1.169" evidence="2"/>
<sequence length="337" mass="35053">MKVTIIGAGAIGGLIGQKLAATGEAQVNALARGATLAALRERGWRVKQGETLATAPVAAAHPLEDAAKLGEQDLVVIAVKGPALAQVASSVVPLLGPQTLVLPAMNGVPWWFCKGVAPFGDAPLTSVDPDGAIGAAIPLANVVGCVVHASASTPEPALVDHKMGRGLIVGEPGGGASERVQRLAGWLARAGFEAKASENVRLDIWYKLWGNLTMNPVSAITGATIDRLLDDPLVREFCSAAMREAAHIGGKIGCVIDQSPEDRHQVTAKLGAFKTSMLQDVEANRPIELEALVSVVREIGQRVSVPTPNIDALLGLTRLFGRVRGVYPQQAIAPAGR</sequence>
<dbReference type="GO" id="GO:0005737">
    <property type="term" value="C:cytoplasm"/>
    <property type="evidence" value="ECO:0007669"/>
    <property type="project" value="TreeGrafter"/>
</dbReference>
<comment type="pathway">
    <text evidence="1">Cofactor biosynthesis; (R)-pantothenate biosynthesis; (R)-pantoate from 3-methyl-2-oxobutanoate: step 2/2.</text>
</comment>
<dbReference type="InterPro" id="IPR013328">
    <property type="entry name" value="6PGD_dom2"/>
</dbReference>
<dbReference type="FunFam" id="1.10.1040.10:FF:000017">
    <property type="entry name" value="2-dehydropantoate 2-reductase"/>
    <property type="match status" value="1"/>
</dbReference>
<dbReference type="KEGG" id="pfg:AB870_09945"/>
<dbReference type="Gene3D" id="1.10.1040.10">
    <property type="entry name" value="N-(1-d-carboxylethyl)-l-norvaline Dehydrogenase, domain 2"/>
    <property type="match status" value="1"/>
</dbReference>
<dbReference type="PANTHER" id="PTHR21708">
    <property type="entry name" value="PROBABLE 2-DEHYDROPANTOATE 2-REDUCTASE"/>
    <property type="match status" value="1"/>
</dbReference>
<dbReference type="Proteomes" id="UP000035651">
    <property type="component" value="Chromosome"/>
</dbReference>
<dbReference type="InterPro" id="IPR013332">
    <property type="entry name" value="KPR_N"/>
</dbReference>
<dbReference type="InterPro" id="IPR013752">
    <property type="entry name" value="KPA_reductase"/>
</dbReference>
<dbReference type="PANTHER" id="PTHR21708:SF45">
    <property type="entry name" value="2-DEHYDROPANTOATE 2-REDUCTASE"/>
    <property type="match status" value="1"/>
</dbReference>
<dbReference type="NCBIfam" id="NF005089">
    <property type="entry name" value="PRK06522.1-4"/>
    <property type="match status" value="1"/>
</dbReference>
<dbReference type="Pfam" id="PF08546">
    <property type="entry name" value="ApbA_C"/>
    <property type="match status" value="1"/>
</dbReference>
<feature type="domain" description="Ketopantoate reductase N-terminal" evidence="7">
    <location>
        <begin position="3"/>
        <end position="170"/>
    </location>
</feature>
<feature type="domain" description="Ketopantoate reductase C-terminal" evidence="8">
    <location>
        <begin position="199"/>
        <end position="318"/>
    </location>
</feature>
<evidence type="ECO:0000256" key="6">
    <source>
        <dbReference type="ARBA" id="ARBA00048793"/>
    </source>
</evidence>
<comment type="catalytic activity">
    <reaction evidence="6">
        <text>(R)-pantoate + NADP(+) = 2-dehydropantoate + NADPH + H(+)</text>
        <dbReference type="Rhea" id="RHEA:16233"/>
        <dbReference type="ChEBI" id="CHEBI:11561"/>
        <dbReference type="ChEBI" id="CHEBI:15378"/>
        <dbReference type="ChEBI" id="CHEBI:15980"/>
        <dbReference type="ChEBI" id="CHEBI:57783"/>
        <dbReference type="ChEBI" id="CHEBI:58349"/>
        <dbReference type="EC" id="1.1.1.169"/>
    </reaction>
</comment>
<dbReference type="OrthoDB" id="9796561at2"/>
<evidence type="ECO:0000259" key="8">
    <source>
        <dbReference type="Pfam" id="PF08546"/>
    </source>
</evidence>